<feature type="region of interest" description="Disordered" evidence="1">
    <location>
        <begin position="334"/>
        <end position="400"/>
    </location>
</feature>
<feature type="transmembrane region" description="Helical" evidence="2">
    <location>
        <begin position="153"/>
        <end position="173"/>
    </location>
</feature>
<evidence type="ECO:0000256" key="2">
    <source>
        <dbReference type="SAM" id="Phobius"/>
    </source>
</evidence>
<feature type="region of interest" description="Disordered" evidence="1">
    <location>
        <begin position="48"/>
        <end position="70"/>
    </location>
</feature>
<geneLocation type="plasmid" evidence="4">
    <name>pslun2</name>
</geneLocation>
<dbReference type="EMBL" id="CP026306">
    <property type="protein sequence ID" value="AVZ78016.1"/>
    <property type="molecule type" value="Genomic_DNA"/>
</dbReference>
<evidence type="ECO:0000256" key="1">
    <source>
        <dbReference type="SAM" id="MobiDB-lite"/>
    </source>
</evidence>
<evidence type="ECO:0000313" key="4">
    <source>
        <dbReference type="Proteomes" id="UP000244201"/>
    </source>
</evidence>
<feature type="transmembrane region" description="Helical" evidence="2">
    <location>
        <begin position="179"/>
        <end position="199"/>
    </location>
</feature>
<organism evidence="3 4">
    <name type="scientific">Streptomyces lunaelactis</name>
    <dbReference type="NCBI Taxonomy" id="1535768"/>
    <lineage>
        <taxon>Bacteria</taxon>
        <taxon>Bacillati</taxon>
        <taxon>Actinomycetota</taxon>
        <taxon>Actinomycetes</taxon>
        <taxon>Kitasatosporales</taxon>
        <taxon>Streptomycetaceae</taxon>
        <taxon>Streptomyces</taxon>
    </lineage>
</organism>
<sequence length="480" mass="52971">MSEATTYRGREQMDAVKAKAAQAEAAATSRRTNALTSIEIEEAREKAAERKDLRAQAAKTKKQEEKAKRREKAAVARKARNERIAAAIGQPLPWVMTVVITSIAFAFPGQFSAVVGLGVFWILALMVPVFIEGATWAMAWLRKWAVANNKPAKLYMVMTWLFASVAAGLNAWHHLDKPQLAVVFAASSLFGVAVFEIYMHSQQHAAGGRDAADIKLALQRRIRHPRVSRRASWLRTATIPALNESEAWAIAWRQVRGTEPGLTKRTLKRHNKLAEKVAEHAEKACEPRLTASLDLFSAPLEPVREVPADKVWAIDPQAIARIFADPANASREARAKASAKEINSASDKADGKPAQAAQEPRTLAAKPQVKPNNPPAARGREKGIQDGSANQARAARTLAAETARAATPEQAEAEKKAAREWVAEQLRAGREVGWRDVQRYFEKEVPELRQRMVRGETWCRTRIKEAEAEHGGDKPLQLVG</sequence>
<dbReference type="GeneID" id="55661218"/>
<keyword evidence="3" id="KW-0614">Plasmid</keyword>
<gene>
    <name evidence="3" type="ORF">SLUN_38980</name>
</gene>
<dbReference type="KEGG" id="slk:SLUN_38980"/>
<name>A0A2R4TFX9_9ACTN</name>
<protein>
    <recommendedName>
        <fullName evidence="5">DUF2637 domain-containing protein</fullName>
    </recommendedName>
</protein>
<dbReference type="OrthoDB" id="4003960at2"/>
<dbReference type="RefSeq" id="WP_108155305.1">
    <property type="nucleotide sequence ID" value="NZ_CP026306.1"/>
</dbReference>
<feature type="transmembrane region" description="Helical" evidence="2">
    <location>
        <begin position="119"/>
        <end position="141"/>
    </location>
</feature>
<accession>A0A2R4TFX9</accession>
<evidence type="ECO:0000313" key="3">
    <source>
        <dbReference type="EMBL" id="AVZ78016.1"/>
    </source>
</evidence>
<evidence type="ECO:0008006" key="5">
    <source>
        <dbReference type="Google" id="ProtNLM"/>
    </source>
</evidence>
<keyword evidence="4" id="KW-1185">Reference proteome</keyword>
<keyword evidence="2" id="KW-0472">Membrane</keyword>
<dbReference type="AlphaFoldDB" id="A0A2R4TFX9"/>
<proteinExistence type="predicted"/>
<reference evidence="3 4" key="1">
    <citation type="submission" date="2018-01" db="EMBL/GenBank/DDBJ databases">
        <title>Complete genome sequence of Streptomyces lunaelactis MM109T, a Ferroverdin A producer isolated from cave moonmilk deposits.</title>
        <authorList>
            <person name="Naome A."/>
            <person name="Martinet L."/>
            <person name="Maciejewska M."/>
            <person name="Anderssen S."/>
            <person name="Adam D."/>
            <person name="Tenconi E."/>
            <person name="Deflandre B."/>
            <person name="Arguelles-Arias A."/>
            <person name="Calusinska M."/>
            <person name="Copieters W."/>
            <person name="Karim L."/>
            <person name="Hanikenne M."/>
            <person name="Baurain D."/>
            <person name="van Wezel G."/>
            <person name="Smargiasso N."/>
            <person name="de Pauw E."/>
            <person name="Delfosse P."/>
            <person name="Rigali S."/>
        </authorList>
    </citation>
    <scope>NUCLEOTIDE SEQUENCE [LARGE SCALE GENOMIC DNA]</scope>
    <source>
        <strain evidence="3 4">MM109</strain>
        <plasmid evidence="4">Plasmid pslun2</plasmid>
    </source>
</reference>
<dbReference type="Proteomes" id="UP000244201">
    <property type="component" value="Plasmid pSLUN2"/>
</dbReference>
<keyword evidence="2" id="KW-1133">Transmembrane helix</keyword>
<feature type="transmembrane region" description="Helical" evidence="2">
    <location>
        <begin position="84"/>
        <end position="107"/>
    </location>
</feature>
<feature type="compositionally biased region" description="Basic and acidic residues" evidence="1">
    <location>
        <begin position="61"/>
        <end position="70"/>
    </location>
</feature>
<keyword evidence="2" id="KW-0812">Transmembrane</keyword>